<dbReference type="OrthoDB" id="407509at2759"/>
<sequence length="104" mass="12063">MERVVLGVSQHGQMRRSAEELVLELVTDIAQPVAKLKCQWAGHIARRTDGLWGLMVLEWRPRTGKRSVRRPPTRWTDDIRRVAWSHWRQAARGLWNSPQNTSIG</sequence>
<reference evidence="1" key="1">
    <citation type="submission" date="2022-03" db="EMBL/GenBank/DDBJ databases">
        <authorList>
            <person name="Lindestad O."/>
        </authorList>
    </citation>
    <scope>NUCLEOTIDE SEQUENCE</scope>
</reference>
<proteinExistence type="predicted"/>
<gene>
    <name evidence="1" type="primary">jg20025</name>
    <name evidence="1" type="ORF">PAEG_LOCUS9525</name>
</gene>
<dbReference type="Proteomes" id="UP000838756">
    <property type="component" value="Unassembled WGS sequence"/>
</dbReference>
<comment type="caution">
    <text evidence="1">The sequence shown here is derived from an EMBL/GenBank/DDBJ whole genome shotgun (WGS) entry which is preliminary data.</text>
</comment>
<organism evidence="1 2">
    <name type="scientific">Pararge aegeria aegeria</name>
    <dbReference type="NCBI Taxonomy" id="348720"/>
    <lineage>
        <taxon>Eukaryota</taxon>
        <taxon>Metazoa</taxon>
        <taxon>Ecdysozoa</taxon>
        <taxon>Arthropoda</taxon>
        <taxon>Hexapoda</taxon>
        <taxon>Insecta</taxon>
        <taxon>Pterygota</taxon>
        <taxon>Neoptera</taxon>
        <taxon>Endopterygota</taxon>
        <taxon>Lepidoptera</taxon>
        <taxon>Glossata</taxon>
        <taxon>Ditrysia</taxon>
        <taxon>Papilionoidea</taxon>
        <taxon>Nymphalidae</taxon>
        <taxon>Satyrinae</taxon>
        <taxon>Satyrini</taxon>
        <taxon>Parargina</taxon>
        <taxon>Pararge</taxon>
    </lineage>
</organism>
<protein>
    <submittedName>
        <fullName evidence="1">Jg20025 protein</fullName>
    </submittedName>
</protein>
<keyword evidence="2" id="KW-1185">Reference proteome</keyword>
<accession>A0A8S4R7A0</accession>
<dbReference type="EMBL" id="CAKXAJ010024785">
    <property type="protein sequence ID" value="CAH2230276.1"/>
    <property type="molecule type" value="Genomic_DNA"/>
</dbReference>
<evidence type="ECO:0000313" key="1">
    <source>
        <dbReference type="EMBL" id="CAH2230276.1"/>
    </source>
</evidence>
<dbReference type="AlphaFoldDB" id="A0A8S4R7A0"/>
<evidence type="ECO:0000313" key="2">
    <source>
        <dbReference type="Proteomes" id="UP000838756"/>
    </source>
</evidence>
<name>A0A8S4R7A0_9NEOP</name>